<name>A0A0E2LQC1_PORGN</name>
<comment type="caution">
    <text evidence="1">The sequence shown here is derived from an EMBL/GenBank/DDBJ whole genome shotgun (WGS) entry which is preliminary data.</text>
</comment>
<evidence type="ECO:0000313" key="2">
    <source>
        <dbReference type="Proteomes" id="UP000016630"/>
    </source>
</evidence>
<dbReference type="EMBL" id="AWUW01000081">
    <property type="protein sequence ID" value="ERJ66314.1"/>
    <property type="molecule type" value="Genomic_DNA"/>
</dbReference>
<reference evidence="1 2" key="1">
    <citation type="submission" date="2013-06" db="EMBL/GenBank/DDBJ databases">
        <authorList>
            <person name="Weinstock G."/>
            <person name="Sodergren E."/>
            <person name="Lobos E.A."/>
            <person name="Fulton L."/>
            <person name="Fulton R."/>
            <person name="Courtney L."/>
            <person name="Fronick C."/>
            <person name="O'Laughlin M."/>
            <person name="Godfrey J."/>
            <person name="Wilson R.M."/>
            <person name="Miner T."/>
            <person name="Farmer C."/>
            <person name="Delehaunty K."/>
            <person name="Cordes M."/>
            <person name="Minx P."/>
            <person name="Tomlinson C."/>
            <person name="Chen J."/>
            <person name="Wollam A."/>
            <person name="Pepin K.H."/>
            <person name="Bhonagiri V."/>
            <person name="Zhang X."/>
            <person name="Warren W."/>
            <person name="Mitreva M."/>
            <person name="Mardis E.R."/>
            <person name="Wilson R.K."/>
        </authorList>
    </citation>
    <scope>NUCLEOTIDE SEQUENCE [LARGE SCALE GENOMIC DNA]</scope>
    <source>
        <strain evidence="1 2">F0570</strain>
    </source>
</reference>
<sequence>MGLHGGRVCPSTVSTNTKVAFFLIFPSRLIMLRAVRMLKILLRRQFDLSGNR</sequence>
<dbReference type="AlphaFoldDB" id="A0A0E2LQC1"/>
<feature type="non-terminal residue" evidence="1">
    <location>
        <position position="52"/>
    </location>
</feature>
<protein>
    <submittedName>
        <fullName evidence="1">Uncharacterized protein</fullName>
    </submittedName>
</protein>
<dbReference type="Proteomes" id="UP000016630">
    <property type="component" value="Unassembled WGS sequence"/>
</dbReference>
<gene>
    <name evidence="1" type="ORF">HMPREF1555_01161</name>
</gene>
<proteinExistence type="predicted"/>
<accession>A0A0E2LQC1</accession>
<organism evidence="1 2">
    <name type="scientific">Porphyromonas gingivalis F0570</name>
    <dbReference type="NCBI Taxonomy" id="1227271"/>
    <lineage>
        <taxon>Bacteria</taxon>
        <taxon>Pseudomonadati</taxon>
        <taxon>Bacteroidota</taxon>
        <taxon>Bacteroidia</taxon>
        <taxon>Bacteroidales</taxon>
        <taxon>Porphyromonadaceae</taxon>
        <taxon>Porphyromonas</taxon>
    </lineage>
</organism>
<evidence type="ECO:0000313" key="1">
    <source>
        <dbReference type="EMBL" id="ERJ66314.1"/>
    </source>
</evidence>
<dbReference type="HOGENOM" id="CLU_3092096_0_0_10"/>